<dbReference type="AlphaFoldDB" id="A0AAV7W1F1"/>
<proteinExistence type="predicted"/>
<gene>
    <name evidence="1" type="ORF">NDU88_002719</name>
</gene>
<protein>
    <submittedName>
        <fullName evidence="1">Uncharacterized protein</fullName>
    </submittedName>
</protein>
<keyword evidence="2" id="KW-1185">Reference proteome</keyword>
<evidence type="ECO:0000313" key="1">
    <source>
        <dbReference type="EMBL" id="KAJ1207328.1"/>
    </source>
</evidence>
<dbReference type="EMBL" id="JANPWB010000002">
    <property type="protein sequence ID" value="KAJ1207328.1"/>
    <property type="molecule type" value="Genomic_DNA"/>
</dbReference>
<comment type="caution">
    <text evidence="1">The sequence shown here is derived from an EMBL/GenBank/DDBJ whole genome shotgun (WGS) entry which is preliminary data.</text>
</comment>
<evidence type="ECO:0000313" key="2">
    <source>
        <dbReference type="Proteomes" id="UP001066276"/>
    </source>
</evidence>
<organism evidence="1 2">
    <name type="scientific">Pleurodeles waltl</name>
    <name type="common">Iberian ribbed newt</name>
    <dbReference type="NCBI Taxonomy" id="8319"/>
    <lineage>
        <taxon>Eukaryota</taxon>
        <taxon>Metazoa</taxon>
        <taxon>Chordata</taxon>
        <taxon>Craniata</taxon>
        <taxon>Vertebrata</taxon>
        <taxon>Euteleostomi</taxon>
        <taxon>Amphibia</taxon>
        <taxon>Batrachia</taxon>
        <taxon>Caudata</taxon>
        <taxon>Salamandroidea</taxon>
        <taxon>Salamandridae</taxon>
        <taxon>Pleurodelinae</taxon>
        <taxon>Pleurodeles</taxon>
    </lineage>
</organism>
<accession>A0AAV7W1F1</accession>
<reference evidence="1" key="1">
    <citation type="journal article" date="2022" name="bioRxiv">
        <title>Sequencing and chromosome-scale assembly of the giantPleurodeles waltlgenome.</title>
        <authorList>
            <person name="Brown T."/>
            <person name="Elewa A."/>
            <person name="Iarovenko S."/>
            <person name="Subramanian E."/>
            <person name="Araus A.J."/>
            <person name="Petzold A."/>
            <person name="Susuki M."/>
            <person name="Suzuki K.-i.T."/>
            <person name="Hayashi T."/>
            <person name="Toyoda A."/>
            <person name="Oliveira C."/>
            <person name="Osipova E."/>
            <person name="Leigh N.D."/>
            <person name="Simon A."/>
            <person name="Yun M.H."/>
        </authorList>
    </citation>
    <scope>NUCLEOTIDE SEQUENCE</scope>
    <source>
        <strain evidence="1">20211129_DDA</strain>
        <tissue evidence="1">Liver</tissue>
    </source>
</reference>
<name>A0AAV7W1F1_PLEWA</name>
<dbReference type="Proteomes" id="UP001066276">
    <property type="component" value="Chromosome 1_2"/>
</dbReference>
<sequence length="106" mass="12290">MPDIHFPKRLFYGEWVEGKRTQGGQKKHFEDTLKVSLKSFDIDPDSWEILEKGCPAWRSCINKGTTSYEQSRIEETQKKCELRKFIPNSLSTNPADYLYPICVTAS</sequence>